<feature type="region of interest" description="Disordered" evidence="1">
    <location>
        <begin position="25"/>
        <end position="45"/>
    </location>
</feature>
<gene>
    <name evidence="2" type="ORF">AK812_SmicGene47542</name>
</gene>
<dbReference type="OrthoDB" id="10279329at2759"/>
<reference evidence="2 3" key="1">
    <citation type="submission" date="2016-02" db="EMBL/GenBank/DDBJ databases">
        <title>Genome analysis of coral dinoflagellate symbionts highlights evolutionary adaptations to a symbiotic lifestyle.</title>
        <authorList>
            <person name="Aranda M."/>
            <person name="Li Y."/>
            <person name="Liew Y.J."/>
            <person name="Baumgarten S."/>
            <person name="Simakov O."/>
            <person name="Wilson M."/>
            <person name="Piel J."/>
            <person name="Ashoor H."/>
            <person name="Bougouffa S."/>
            <person name="Bajic V.B."/>
            <person name="Ryu T."/>
            <person name="Ravasi T."/>
            <person name="Bayer T."/>
            <person name="Micklem G."/>
            <person name="Kim H."/>
            <person name="Bhak J."/>
            <person name="Lajeunesse T.C."/>
            <person name="Voolstra C.R."/>
        </authorList>
    </citation>
    <scope>NUCLEOTIDE SEQUENCE [LARGE SCALE GENOMIC DNA]</scope>
    <source>
        <strain evidence="2 3">CCMP2467</strain>
    </source>
</reference>
<organism evidence="2 3">
    <name type="scientific">Symbiodinium microadriaticum</name>
    <name type="common">Dinoflagellate</name>
    <name type="synonym">Zooxanthella microadriatica</name>
    <dbReference type="NCBI Taxonomy" id="2951"/>
    <lineage>
        <taxon>Eukaryota</taxon>
        <taxon>Sar</taxon>
        <taxon>Alveolata</taxon>
        <taxon>Dinophyceae</taxon>
        <taxon>Suessiales</taxon>
        <taxon>Symbiodiniaceae</taxon>
        <taxon>Symbiodinium</taxon>
    </lineage>
</organism>
<comment type="caution">
    <text evidence="2">The sequence shown here is derived from an EMBL/GenBank/DDBJ whole genome shotgun (WGS) entry which is preliminary data.</text>
</comment>
<evidence type="ECO:0000313" key="2">
    <source>
        <dbReference type="EMBL" id="OLP73279.1"/>
    </source>
</evidence>
<feature type="non-terminal residue" evidence="2">
    <location>
        <position position="1"/>
    </location>
</feature>
<name>A0A1Q9BRH9_SYMMI</name>
<sequence length="45" mass="5180">VVNTYDLGKCTGPFDCPGPRWETWDPDQDNNFPHGQWVGKNLYPN</sequence>
<dbReference type="EMBL" id="LSRX01005892">
    <property type="protein sequence ID" value="OLP73279.1"/>
    <property type="molecule type" value="Genomic_DNA"/>
</dbReference>
<feature type="non-terminal residue" evidence="2">
    <location>
        <position position="45"/>
    </location>
</feature>
<keyword evidence="3" id="KW-1185">Reference proteome</keyword>
<proteinExistence type="predicted"/>
<dbReference type="AlphaFoldDB" id="A0A1Q9BRH9"/>
<evidence type="ECO:0000256" key="1">
    <source>
        <dbReference type="SAM" id="MobiDB-lite"/>
    </source>
</evidence>
<accession>A0A1Q9BRH9</accession>
<evidence type="ECO:0000313" key="3">
    <source>
        <dbReference type="Proteomes" id="UP000186817"/>
    </source>
</evidence>
<dbReference type="Proteomes" id="UP000186817">
    <property type="component" value="Unassembled WGS sequence"/>
</dbReference>
<protein>
    <submittedName>
        <fullName evidence="2">Uncharacterized protein</fullName>
    </submittedName>
</protein>